<dbReference type="Pfam" id="PF03572">
    <property type="entry name" value="Peptidase_S41"/>
    <property type="match status" value="1"/>
</dbReference>
<dbReference type="Gene3D" id="2.30.42.10">
    <property type="match status" value="1"/>
</dbReference>
<keyword evidence="5" id="KW-1185">Reference proteome</keyword>
<reference evidence="4 5" key="1">
    <citation type="submission" date="2017-10" db="EMBL/GenBank/DDBJ databases">
        <title>Paenichitinophaga pekingensis gen. nov., sp. nov., isolated from activated sludge.</title>
        <authorList>
            <person name="Jin D."/>
            <person name="Kong X."/>
            <person name="Deng Y."/>
            <person name="Bai Z."/>
        </authorList>
    </citation>
    <scope>NUCLEOTIDE SEQUENCE [LARGE SCALE GENOMIC DNA]</scope>
    <source>
        <strain evidence="4 5">13</strain>
    </source>
</reference>
<dbReference type="Gene3D" id="3.90.226.10">
    <property type="entry name" value="2-enoyl-CoA Hydratase, Chain A, domain 1"/>
    <property type="match status" value="1"/>
</dbReference>
<sequence length="509" mass="56436">MLNMRVFFSRALLASALASVMLFSCKKDKSSSGDPDPGPDPVDSVATLTPLQKSLDTMYHIFTDVYLWTNAVPDSATLKPLSFNSPEALFDKMITYQKDDQGNNLDHYSFLDDGTVSGEIGEGKIGDMGFFIKYYYRDLPSVNYCYPGSPAYIKGVRRGWLIAKINGREALDYDYAPYGNGDNVNFIVNALNGSSANFTFIRDYSNPNDTVSMTISSQEYSIKPVLSDTVYNFSGRKIGYFCFNSFINADLATPYLDPIFTKFSSEGVKQVVVDLRYNGGGAVTTAEYLSNMLAPASVTGANSVMYKETYGPKVNNKTMSAYSNSIKFQTNIGVITLPDLLYNWAFYNTTNYSKTNGLDLDNIIFIVTGSTASASELVINNLKPYFNDRLKLVGDTTYGKPVGFMALPVSGYDMYAVSVQNVNASNQGEYFHGFNPDITAFDDVRFNFADTREESIAKALIQLGVSQAELGRKANIERRTTRLMPTKIDRLGEHGFKGLLLNPNDLRKQ</sequence>
<dbReference type="Proteomes" id="UP000220133">
    <property type="component" value="Chromosome"/>
</dbReference>
<feature type="domain" description="Peptidase S41 N-terminal" evidence="3">
    <location>
        <begin position="59"/>
        <end position="110"/>
    </location>
</feature>
<evidence type="ECO:0000313" key="5">
    <source>
        <dbReference type="Proteomes" id="UP000220133"/>
    </source>
</evidence>
<dbReference type="PANTHER" id="PTHR32060:SF30">
    <property type="entry name" value="CARBOXY-TERMINAL PROCESSING PROTEASE CTPA"/>
    <property type="match status" value="1"/>
</dbReference>
<organism evidence="4 5">
    <name type="scientific">Chitinophaga caeni</name>
    <dbReference type="NCBI Taxonomy" id="2029983"/>
    <lineage>
        <taxon>Bacteria</taxon>
        <taxon>Pseudomonadati</taxon>
        <taxon>Bacteroidota</taxon>
        <taxon>Chitinophagia</taxon>
        <taxon>Chitinophagales</taxon>
        <taxon>Chitinophagaceae</taxon>
        <taxon>Chitinophaga</taxon>
    </lineage>
</organism>
<accession>A0A291QRQ5</accession>
<dbReference type="EMBL" id="CP023777">
    <property type="protein sequence ID" value="ATL46606.1"/>
    <property type="molecule type" value="Genomic_DNA"/>
</dbReference>
<dbReference type="InterPro" id="IPR041613">
    <property type="entry name" value="Pept_S41_N"/>
</dbReference>
<gene>
    <name evidence="4" type="ORF">COR50_05090</name>
</gene>
<dbReference type="GO" id="GO:0006508">
    <property type="term" value="P:proteolysis"/>
    <property type="evidence" value="ECO:0007669"/>
    <property type="project" value="InterPro"/>
</dbReference>
<dbReference type="GO" id="GO:0007165">
    <property type="term" value="P:signal transduction"/>
    <property type="evidence" value="ECO:0007669"/>
    <property type="project" value="TreeGrafter"/>
</dbReference>
<dbReference type="GO" id="GO:0030288">
    <property type="term" value="C:outer membrane-bounded periplasmic space"/>
    <property type="evidence" value="ECO:0007669"/>
    <property type="project" value="TreeGrafter"/>
</dbReference>
<dbReference type="PANTHER" id="PTHR32060">
    <property type="entry name" value="TAIL-SPECIFIC PROTEASE"/>
    <property type="match status" value="1"/>
</dbReference>
<dbReference type="SUPFAM" id="SSF52096">
    <property type="entry name" value="ClpP/crotonase"/>
    <property type="match status" value="1"/>
</dbReference>
<dbReference type="GO" id="GO:0008236">
    <property type="term" value="F:serine-type peptidase activity"/>
    <property type="evidence" value="ECO:0007669"/>
    <property type="project" value="InterPro"/>
</dbReference>
<dbReference type="InterPro" id="IPR036034">
    <property type="entry name" value="PDZ_sf"/>
</dbReference>
<evidence type="ECO:0000259" key="2">
    <source>
        <dbReference type="Pfam" id="PF03572"/>
    </source>
</evidence>
<dbReference type="InterPro" id="IPR005151">
    <property type="entry name" value="Tail-specific_protease"/>
</dbReference>
<dbReference type="Gene3D" id="3.30.750.170">
    <property type="match status" value="1"/>
</dbReference>
<evidence type="ECO:0008006" key="6">
    <source>
        <dbReference type="Google" id="ProtNLM"/>
    </source>
</evidence>
<evidence type="ECO:0000259" key="3">
    <source>
        <dbReference type="Pfam" id="PF18294"/>
    </source>
</evidence>
<dbReference type="RefSeq" id="WP_098192994.1">
    <property type="nucleotide sequence ID" value="NZ_CP023777.1"/>
</dbReference>
<dbReference type="Pfam" id="PF18294">
    <property type="entry name" value="Pept_S41_N"/>
    <property type="match status" value="1"/>
</dbReference>
<evidence type="ECO:0000313" key="4">
    <source>
        <dbReference type="EMBL" id="ATL46606.1"/>
    </source>
</evidence>
<dbReference type="OrthoDB" id="7168509at2"/>
<protein>
    <recommendedName>
        <fullName evidence="6">Tail specific protease domain-containing protein</fullName>
    </recommendedName>
</protein>
<proteinExistence type="predicted"/>
<dbReference type="InterPro" id="IPR029045">
    <property type="entry name" value="ClpP/crotonase-like_dom_sf"/>
</dbReference>
<evidence type="ECO:0000256" key="1">
    <source>
        <dbReference type="SAM" id="SignalP"/>
    </source>
</evidence>
<dbReference type="GO" id="GO:0004175">
    <property type="term" value="F:endopeptidase activity"/>
    <property type="evidence" value="ECO:0007669"/>
    <property type="project" value="TreeGrafter"/>
</dbReference>
<feature type="domain" description="Tail specific protease" evidence="2">
    <location>
        <begin position="237"/>
        <end position="439"/>
    </location>
</feature>
<feature type="chain" id="PRO_5013307852" description="Tail specific protease domain-containing protein" evidence="1">
    <location>
        <begin position="19"/>
        <end position="509"/>
    </location>
</feature>
<dbReference type="AlphaFoldDB" id="A0A291QRQ5"/>
<dbReference type="PROSITE" id="PS51257">
    <property type="entry name" value="PROKAR_LIPOPROTEIN"/>
    <property type="match status" value="1"/>
</dbReference>
<feature type="signal peptide" evidence="1">
    <location>
        <begin position="1"/>
        <end position="18"/>
    </location>
</feature>
<dbReference type="KEGG" id="cbae:COR50_05090"/>
<name>A0A291QRQ5_9BACT</name>
<keyword evidence="1" id="KW-0732">Signal</keyword>